<feature type="compositionally biased region" description="Polar residues" evidence="1">
    <location>
        <begin position="34"/>
        <end position="44"/>
    </location>
</feature>
<proteinExistence type="predicted"/>
<feature type="region of interest" description="Disordered" evidence="1">
    <location>
        <begin position="1"/>
        <end position="83"/>
    </location>
</feature>
<dbReference type="Pfam" id="PF15496">
    <property type="entry name" value="DUF4646"/>
    <property type="match status" value="1"/>
</dbReference>
<accession>A0A8H3FDH9</accession>
<reference evidence="2" key="1">
    <citation type="submission" date="2021-03" db="EMBL/GenBank/DDBJ databases">
        <authorList>
            <person name="Tagirdzhanova G."/>
        </authorList>
    </citation>
    <scope>NUCLEOTIDE SEQUENCE</scope>
</reference>
<evidence type="ECO:0000313" key="2">
    <source>
        <dbReference type="EMBL" id="CAF9921630.1"/>
    </source>
</evidence>
<dbReference type="EMBL" id="CAJPDT010000028">
    <property type="protein sequence ID" value="CAF9921630.1"/>
    <property type="molecule type" value="Genomic_DNA"/>
</dbReference>
<keyword evidence="3" id="KW-1185">Reference proteome</keyword>
<feature type="compositionally biased region" description="Basic and acidic residues" evidence="1">
    <location>
        <begin position="233"/>
        <end position="249"/>
    </location>
</feature>
<protein>
    <submittedName>
        <fullName evidence="2">Uncharacterized protein</fullName>
    </submittedName>
</protein>
<comment type="caution">
    <text evidence="2">The sequence shown here is derived from an EMBL/GenBank/DDBJ whole genome shotgun (WGS) entry which is preliminary data.</text>
</comment>
<dbReference type="OrthoDB" id="252020at2759"/>
<organism evidence="2 3">
    <name type="scientific">Imshaugia aleurites</name>
    <dbReference type="NCBI Taxonomy" id="172621"/>
    <lineage>
        <taxon>Eukaryota</taxon>
        <taxon>Fungi</taxon>
        <taxon>Dikarya</taxon>
        <taxon>Ascomycota</taxon>
        <taxon>Pezizomycotina</taxon>
        <taxon>Lecanoromycetes</taxon>
        <taxon>OSLEUM clade</taxon>
        <taxon>Lecanoromycetidae</taxon>
        <taxon>Lecanorales</taxon>
        <taxon>Lecanorineae</taxon>
        <taxon>Parmeliaceae</taxon>
        <taxon>Imshaugia</taxon>
    </lineage>
</organism>
<dbReference type="Proteomes" id="UP000664534">
    <property type="component" value="Unassembled WGS sequence"/>
</dbReference>
<feature type="region of interest" description="Disordered" evidence="1">
    <location>
        <begin position="215"/>
        <end position="325"/>
    </location>
</feature>
<sequence>MATPNSHNTDAKLNTSHVNPFLTPSNDTQEPESSKASVPPSNATLIDPLPPAPAGNVDPAAVQMTPNESLSAPPPLPAQGPGLRRGLQIPSRIGAITWGFKLPEVLAEQGVTKRQWKVFSRELRAFASMSMLQWMGIIALHVTTSPSFGYRMHKQSEHKNFHLAYQDGSIKTFEDRWNNDYFHELGLEVRIEPSEMGTLDGMDVASSKLFKYQQKMGTSSPAPGVASTEEDEKEKSYQAKERHHRETALHRSRIVVLPFDRGNSASSQPGTTGLESHNGQSEGAINTASPSGQDSARLDQGQAGSQGQSHTPATAQRLAPSDKGYKRLLSFGRSVAWPFERRR</sequence>
<feature type="compositionally biased region" description="Polar residues" evidence="1">
    <location>
        <begin position="302"/>
        <end position="314"/>
    </location>
</feature>
<feature type="compositionally biased region" description="Polar residues" evidence="1">
    <location>
        <begin position="1"/>
        <end position="28"/>
    </location>
</feature>
<name>A0A8H3FDH9_9LECA</name>
<feature type="compositionally biased region" description="Polar residues" evidence="1">
    <location>
        <begin position="263"/>
        <end position="294"/>
    </location>
</feature>
<evidence type="ECO:0000313" key="3">
    <source>
        <dbReference type="Proteomes" id="UP000664534"/>
    </source>
</evidence>
<evidence type="ECO:0000256" key="1">
    <source>
        <dbReference type="SAM" id="MobiDB-lite"/>
    </source>
</evidence>
<gene>
    <name evidence="2" type="ORF">IMSHALPRED_005224</name>
</gene>
<dbReference type="AlphaFoldDB" id="A0A8H3FDH9"/>
<dbReference type="InterPro" id="IPR028018">
    <property type="entry name" value="DUF4646"/>
</dbReference>